<dbReference type="GO" id="GO:0008982">
    <property type="term" value="F:protein-N(PI)-phosphohistidine-sugar phosphotransferase activity"/>
    <property type="evidence" value="ECO:0007669"/>
    <property type="project" value="InterPro"/>
</dbReference>
<gene>
    <name evidence="15" type="ORF">FD09_GL000822</name>
</gene>
<dbReference type="EMBL" id="AZEC01000013">
    <property type="protein sequence ID" value="KRL11094.1"/>
    <property type="molecule type" value="Genomic_DNA"/>
</dbReference>
<dbReference type="Pfam" id="PF02378">
    <property type="entry name" value="PTS_EIIC"/>
    <property type="match status" value="1"/>
</dbReference>
<reference evidence="15 16" key="1">
    <citation type="journal article" date="2015" name="Genome Announc.">
        <title>Expanding the biotechnology potential of lactobacilli through comparative genomics of 213 strains and associated genera.</title>
        <authorList>
            <person name="Sun Z."/>
            <person name="Harris H.M."/>
            <person name="McCann A."/>
            <person name="Guo C."/>
            <person name="Argimon S."/>
            <person name="Zhang W."/>
            <person name="Yang X."/>
            <person name="Jeffery I.B."/>
            <person name="Cooney J.C."/>
            <person name="Kagawa T.F."/>
            <person name="Liu W."/>
            <person name="Song Y."/>
            <person name="Salvetti E."/>
            <person name="Wrobel A."/>
            <person name="Rasinkangas P."/>
            <person name="Parkhill J."/>
            <person name="Rea M.C."/>
            <person name="O'Sullivan O."/>
            <person name="Ritari J."/>
            <person name="Douillard F.P."/>
            <person name="Paul Ross R."/>
            <person name="Yang R."/>
            <person name="Briner A.E."/>
            <person name="Felis G.E."/>
            <person name="de Vos W.M."/>
            <person name="Barrangou R."/>
            <person name="Klaenhammer T.R."/>
            <person name="Caufield P.W."/>
            <person name="Cui Y."/>
            <person name="Zhang H."/>
            <person name="O'Toole P.W."/>
        </authorList>
    </citation>
    <scope>NUCLEOTIDE SEQUENCE [LARGE SCALE GENOMIC DNA]</scope>
    <source>
        <strain evidence="15 16">DSM 12744</strain>
    </source>
</reference>
<dbReference type="GO" id="GO:0016301">
    <property type="term" value="F:kinase activity"/>
    <property type="evidence" value="ECO:0007669"/>
    <property type="project" value="UniProtKB-KW"/>
</dbReference>
<dbReference type="InterPro" id="IPR003352">
    <property type="entry name" value="PTS_EIIC"/>
</dbReference>
<dbReference type="PANTHER" id="PTHR30009:SF4">
    <property type="entry name" value="PTS SYSTEM N-ACETYLGLUCOSAMINE-SPECIFIC EIICBA COMPONENT"/>
    <property type="match status" value="1"/>
</dbReference>
<dbReference type="GO" id="GO:0009401">
    <property type="term" value="P:phosphoenolpyruvate-dependent sugar phosphotransferase system"/>
    <property type="evidence" value="ECO:0007669"/>
    <property type="project" value="UniProtKB-KW"/>
</dbReference>
<dbReference type="Pfam" id="PF00367">
    <property type="entry name" value="PTS_EIIB"/>
    <property type="match status" value="1"/>
</dbReference>
<sequence length="485" mass="51542">MKAYLQKMGKSIQLPISVLPAAALLVGIGHWLPQKLVVAQFLQVGGTAILGILALLFAIGLAVGMSKEHDGAAALAGVVAYFVPIKVLDPAAVATFEGIKKSQVNPAFASISGNVFFGIMAGLVAAALYNRFYKTELPSALAFFSGKRLVPILSSIVMLGISVVLLFVWPVIYSGLVIFGKTIVGFGAFGAGLYALCNRLLIPTGLHQALNSVFLFNVAGINDLGKFWANQGVRGVTGMYMAGFFPIMMFGLPAGAYAIYRNARPENKKKTAGLMMAGAFSSFFTGVTEPIEFSFMFSAWPLYLLHALFTGLSVAFAAMMHWTAGFTFSAGLVDYVLSARMPIANMPYMLIVQGAVMAVIYYFGFNWAIQTFDLKTPGREGASTTAESAAATATVGGDQNAAEAKQIYAAIGGAANIDNVDYCTTRLRLQLKDTSKIDAQALKDAGAIAVNTLDQHNVQVIIGTNVQFVGEPLENLFAKKTPLPA</sequence>
<proteinExistence type="predicted"/>
<dbReference type="GO" id="GO:0005886">
    <property type="term" value="C:plasma membrane"/>
    <property type="evidence" value="ECO:0007669"/>
    <property type="project" value="UniProtKB-SubCell"/>
</dbReference>
<keyword evidence="2" id="KW-0813">Transport</keyword>
<keyword evidence="5" id="KW-0808">Transferase</keyword>
<dbReference type="GO" id="GO:0090563">
    <property type="term" value="F:protein-phosphocysteine-sugar phosphotransferase activity"/>
    <property type="evidence" value="ECO:0007669"/>
    <property type="project" value="TreeGrafter"/>
</dbReference>
<feature type="active site" description="Phosphocysteine intermediate; for EIIB activity" evidence="11">
    <location>
        <position position="423"/>
    </location>
</feature>
<keyword evidence="6" id="KW-0598">Phosphotransferase system</keyword>
<evidence type="ECO:0000256" key="11">
    <source>
        <dbReference type="PROSITE-ProRule" id="PRU00421"/>
    </source>
</evidence>
<organism evidence="15 16">
    <name type="scientific">Schleiferilactobacillus perolens DSM 12744</name>
    <dbReference type="NCBI Taxonomy" id="1423792"/>
    <lineage>
        <taxon>Bacteria</taxon>
        <taxon>Bacillati</taxon>
        <taxon>Bacillota</taxon>
        <taxon>Bacilli</taxon>
        <taxon>Lactobacillales</taxon>
        <taxon>Lactobacillaceae</taxon>
        <taxon>Schleiferilactobacillus</taxon>
    </lineage>
</organism>
<dbReference type="GO" id="GO:0015572">
    <property type="term" value="F:N-acetylglucosamine transmembrane transporter activity"/>
    <property type="evidence" value="ECO:0007669"/>
    <property type="project" value="InterPro"/>
</dbReference>
<dbReference type="AlphaFoldDB" id="A0A0R1MSW8"/>
<name>A0A0R1MSW8_9LACO</name>
<dbReference type="InterPro" id="IPR001996">
    <property type="entry name" value="PTS_IIB_1"/>
</dbReference>
<evidence type="ECO:0000313" key="16">
    <source>
        <dbReference type="Proteomes" id="UP000051330"/>
    </source>
</evidence>
<feature type="transmembrane region" description="Helical" evidence="12">
    <location>
        <begin position="149"/>
        <end position="172"/>
    </location>
</feature>
<evidence type="ECO:0000256" key="4">
    <source>
        <dbReference type="ARBA" id="ARBA00022597"/>
    </source>
</evidence>
<evidence type="ECO:0000256" key="10">
    <source>
        <dbReference type="ARBA" id="ARBA00023136"/>
    </source>
</evidence>
<dbReference type="OrthoDB" id="9764327at2"/>
<evidence type="ECO:0000256" key="12">
    <source>
        <dbReference type="SAM" id="Phobius"/>
    </source>
</evidence>
<comment type="caution">
    <text evidence="15">The sequence shown here is derived from an EMBL/GenBank/DDBJ whole genome shotgun (WGS) entry which is preliminary data.</text>
</comment>
<evidence type="ECO:0000259" key="14">
    <source>
        <dbReference type="PROSITE" id="PS51103"/>
    </source>
</evidence>
<dbReference type="NCBIfam" id="TIGR00826">
    <property type="entry name" value="EIIB_glc"/>
    <property type="match status" value="1"/>
</dbReference>
<evidence type="ECO:0000313" key="15">
    <source>
        <dbReference type="EMBL" id="KRL11094.1"/>
    </source>
</evidence>
<dbReference type="PROSITE" id="PS51098">
    <property type="entry name" value="PTS_EIIB_TYPE_1"/>
    <property type="match status" value="1"/>
</dbReference>
<feature type="transmembrane region" description="Helical" evidence="12">
    <location>
        <begin position="71"/>
        <end position="88"/>
    </location>
</feature>
<evidence type="ECO:0000256" key="1">
    <source>
        <dbReference type="ARBA" id="ARBA00004651"/>
    </source>
</evidence>
<dbReference type="CDD" id="cd00212">
    <property type="entry name" value="PTS_IIB_glc"/>
    <property type="match status" value="1"/>
</dbReference>
<dbReference type="NCBIfam" id="TIGR01998">
    <property type="entry name" value="PTS-II-BC-nag"/>
    <property type="match status" value="1"/>
</dbReference>
<dbReference type="Gene3D" id="3.30.1360.60">
    <property type="entry name" value="Glucose permease domain IIB"/>
    <property type="match status" value="1"/>
</dbReference>
<dbReference type="InterPro" id="IPR050429">
    <property type="entry name" value="PTS_Glucose_EIICBA"/>
</dbReference>
<dbReference type="InterPro" id="IPR010974">
    <property type="entry name" value="PTS_IIBC_nag"/>
</dbReference>
<evidence type="ECO:0000256" key="2">
    <source>
        <dbReference type="ARBA" id="ARBA00022448"/>
    </source>
</evidence>
<feature type="domain" description="PTS EIIC type-1" evidence="14">
    <location>
        <begin position="1"/>
        <end position="381"/>
    </location>
</feature>
<evidence type="ECO:0000256" key="8">
    <source>
        <dbReference type="ARBA" id="ARBA00022777"/>
    </source>
</evidence>
<keyword evidence="16" id="KW-1185">Reference proteome</keyword>
<keyword evidence="4" id="KW-0762">Sugar transport</keyword>
<dbReference type="InterPro" id="IPR013013">
    <property type="entry name" value="PTS_EIIC_1"/>
</dbReference>
<dbReference type="InterPro" id="IPR036878">
    <property type="entry name" value="Glu_permease_IIB"/>
</dbReference>
<dbReference type="STRING" id="1423792.FD09_GL000822"/>
<dbReference type="Proteomes" id="UP000051330">
    <property type="component" value="Unassembled WGS sequence"/>
</dbReference>
<feature type="transmembrane region" description="Helical" evidence="12">
    <location>
        <begin position="178"/>
        <end position="197"/>
    </location>
</feature>
<dbReference type="PANTHER" id="PTHR30009">
    <property type="entry name" value="CYTOCHROME C-TYPE SYNTHESIS PROTEIN AND PTS TRANSMEMBRANE COMPONENT"/>
    <property type="match status" value="1"/>
</dbReference>
<evidence type="ECO:0000256" key="5">
    <source>
        <dbReference type="ARBA" id="ARBA00022679"/>
    </source>
</evidence>
<accession>A0A0R1MSW8</accession>
<feature type="transmembrane region" description="Helical" evidence="12">
    <location>
        <begin position="240"/>
        <end position="260"/>
    </location>
</feature>
<dbReference type="InterPro" id="IPR018113">
    <property type="entry name" value="PTrfase_EIIB_Cys"/>
</dbReference>
<evidence type="ECO:0000256" key="6">
    <source>
        <dbReference type="ARBA" id="ARBA00022683"/>
    </source>
</evidence>
<dbReference type="PROSITE" id="PS51103">
    <property type="entry name" value="PTS_EIIC_TYPE_1"/>
    <property type="match status" value="1"/>
</dbReference>
<dbReference type="SUPFAM" id="SSF55604">
    <property type="entry name" value="Glucose permease domain IIB"/>
    <property type="match status" value="1"/>
</dbReference>
<evidence type="ECO:0000256" key="7">
    <source>
        <dbReference type="ARBA" id="ARBA00022692"/>
    </source>
</evidence>
<keyword evidence="3" id="KW-1003">Cell membrane</keyword>
<dbReference type="PATRIC" id="fig|1423792.3.peg.836"/>
<dbReference type="GO" id="GO:0019866">
    <property type="term" value="C:organelle inner membrane"/>
    <property type="evidence" value="ECO:0007669"/>
    <property type="project" value="InterPro"/>
</dbReference>
<feature type="transmembrane region" description="Helical" evidence="12">
    <location>
        <begin position="12"/>
        <end position="32"/>
    </location>
</feature>
<keyword evidence="9 12" id="KW-1133">Transmembrane helix</keyword>
<evidence type="ECO:0000259" key="13">
    <source>
        <dbReference type="PROSITE" id="PS51098"/>
    </source>
</evidence>
<feature type="transmembrane region" description="Helical" evidence="12">
    <location>
        <begin position="108"/>
        <end position="129"/>
    </location>
</feature>
<protein>
    <submittedName>
        <fullName evidence="15">N-acetylglucosamine PTS, EIICBA</fullName>
    </submittedName>
</protein>
<evidence type="ECO:0000256" key="9">
    <source>
        <dbReference type="ARBA" id="ARBA00022989"/>
    </source>
</evidence>
<feature type="transmembrane region" description="Helical" evidence="12">
    <location>
        <begin position="272"/>
        <end position="291"/>
    </location>
</feature>
<feature type="domain" description="PTS EIIB type-1" evidence="13">
    <location>
        <begin position="401"/>
        <end position="483"/>
    </location>
</feature>
<comment type="subcellular location">
    <subcellularLocation>
        <location evidence="1">Cell membrane</location>
        <topology evidence="1">Multi-pass membrane protein</topology>
    </subcellularLocation>
</comment>
<keyword evidence="7 12" id="KW-0812">Transmembrane</keyword>
<feature type="transmembrane region" description="Helical" evidence="12">
    <location>
        <begin position="44"/>
        <end position="64"/>
    </location>
</feature>
<evidence type="ECO:0000256" key="3">
    <source>
        <dbReference type="ARBA" id="ARBA00022475"/>
    </source>
</evidence>
<keyword evidence="10 12" id="KW-0472">Membrane</keyword>
<feature type="transmembrane region" description="Helical" evidence="12">
    <location>
        <begin position="348"/>
        <end position="369"/>
    </location>
</feature>
<feature type="transmembrane region" description="Helical" evidence="12">
    <location>
        <begin position="303"/>
        <end position="336"/>
    </location>
</feature>
<keyword evidence="8" id="KW-0418">Kinase</keyword>
<dbReference type="GO" id="GO:0015764">
    <property type="term" value="P:N-acetylglucosamine transport"/>
    <property type="evidence" value="ECO:0007669"/>
    <property type="project" value="TreeGrafter"/>
</dbReference>
<dbReference type="PROSITE" id="PS01035">
    <property type="entry name" value="PTS_EIIB_TYPE_1_CYS"/>
    <property type="match status" value="1"/>
</dbReference>